<dbReference type="EMBL" id="SAEB01000003">
    <property type="protein sequence ID" value="RVD88678.1"/>
    <property type="molecule type" value="Genomic_DNA"/>
</dbReference>
<evidence type="ECO:0000313" key="1">
    <source>
        <dbReference type="EMBL" id="RVD88678.1"/>
    </source>
</evidence>
<dbReference type="AlphaFoldDB" id="A0A437AC70"/>
<dbReference type="RefSeq" id="XP_067494222.1">
    <property type="nucleotide sequence ID" value="XM_067631702.1"/>
</dbReference>
<organism evidence="1 2">
    <name type="scientific">Arthrobotrys flagrans</name>
    <name type="common">Nematode-trapping fungus</name>
    <name type="synonym">Trichothecium flagrans</name>
    <dbReference type="NCBI Taxonomy" id="97331"/>
    <lineage>
        <taxon>Eukaryota</taxon>
        <taxon>Fungi</taxon>
        <taxon>Dikarya</taxon>
        <taxon>Ascomycota</taxon>
        <taxon>Pezizomycotina</taxon>
        <taxon>Orbiliomycetes</taxon>
        <taxon>Orbiliales</taxon>
        <taxon>Orbiliaceae</taxon>
        <taxon>Arthrobotrys</taxon>
    </lineage>
</organism>
<proteinExistence type="predicted"/>
<gene>
    <name evidence="1" type="ORF">DFL_002854</name>
</gene>
<sequence>MFANWNLLIPADKDKSAPRNPAIKKARLTSITYPRCLSLCTTPSPDTPSTVPSLETITQIFSTLRKPSDVLPSHLQLLNVSYTYDLPLSSLIPTKYHPDENDPDENSLFNQRKKEIVVENQDAYDFIARRRRDIKIGNFYKFFQAMEMVELILSSENPADKNGGKENKMDGLPVDGGAAGAAARSAAKYREELLRNFVDPVAWGFDMRIYPPRYPPKLLSNHSLFSVKADLYLHSQPPTVQERKEGVVLGPAAILQTRNEEKFTETDDVADAVHELSALLTLSQERCRTGMHKKVRYSAVGKDKEIGGDDLFLISSVNHHLAISHVFLTQAYIKFVRTGQLPSEGYMEKNPQWCCCRIGRTKWYSLIEVDGRIDALKAIMAVMNWLRRTD</sequence>
<dbReference type="Proteomes" id="UP000283090">
    <property type="component" value="Unassembled WGS sequence"/>
</dbReference>
<dbReference type="GeneID" id="93585165"/>
<dbReference type="STRING" id="97331.A0A437AC70"/>
<comment type="caution">
    <text evidence="1">The sequence shown here is derived from an EMBL/GenBank/DDBJ whole genome shotgun (WGS) entry which is preliminary data.</text>
</comment>
<evidence type="ECO:0000313" key="2">
    <source>
        <dbReference type="Proteomes" id="UP000283090"/>
    </source>
</evidence>
<keyword evidence="2" id="KW-1185">Reference proteome</keyword>
<dbReference type="VEuPathDB" id="FungiDB:DFL_002854"/>
<protein>
    <submittedName>
        <fullName evidence="1">Uncharacterized protein</fullName>
    </submittedName>
</protein>
<dbReference type="OrthoDB" id="5407653at2759"/>
<name>A0A437AC70_ARTFL</name>
<accession>A0A437AC70</accession>
<reference evidence="1 2" key="1">
    <citation type="submission" date="2019-01" db="EMBL/GenBank/DDBJ databases">
        <title>Intercellular communication is required for trap formation in the nematode-trapping fungus Duddingtonia flagrans.</title>
        <authorList>
            <person name="Youssar L."/>
            <person name="Wernet V."/>
            <person name="Hensel N."/>
            <person name="Hildebrandt H.-G."/>
            <person name="Fischer R."/>
        </authorList>
    </citation>
    <scope>NUCLEOTIDE SEQUENCE [LARGE SCALE GENOMIC DNA]</scope>
    <source>
        <strain evidence="1 2">CBS H-5679</strain>
    </source>
</reference>